<reference evidence="2" key="1">
    <citation type="journal article" date="2023" name="bioRxiv">
        <title>Scaffold-level genome assemblies of two parasitoid biocontrol wasps reveal the parthenogenesis mechanism and an associated novel virus.</title>
        <authorList>
            <person name="Inwood S."/>
            <person name="Skelly J."/>
            <person name="Guhlin J."/>
            <person name="Harrop T."/>
            <person name="Goldson S."/>
            <person name="Dearden P."/>
        </authorList>
    </citation>
    <scope>NUCLEOTIDE SEQUENCE</scope>
    <source>
        <strain evidence="2">Irish</strain>
        <tissue evidence="2">Whole body</tissue>
    </source>
</reference>
<proteinExistence type="predicted"/>
<feature type="non-terminal residue" evidence="2">
    <location>
        <position position="1"/>
    </location>
</feature>
<dbReference type="AlphaFoldDB" id="A0AA39KQ41"/>
<protein>
    <submittedName>
        <fullName evidence="2">Uncharacterized protein</fullName>
    </submittedName>
</protein>
<accession>A0AA39KQ41</accession>
<evidence type="ECO:0000256" key="1">
    <source>
        <dbReference type="SAM" id="MobiDB-lite"/>
    </source>
</evidence>
<gene>
    <name evidence="2" type="ORF">PV328_012072</name>
</gene>
<organism evidence="2 3">
    <name type="scientific">Microctonus aethiopoides</name>
    <dbReference type="NCBI Taxonomy" id="144406"/>
    <lineage>
        <taxon>Eukaryota</taxon>
        <taxon>Metazoa</taxon>
        <taxon>Ecdysozoa</taxon>
        <taxon>Arthropoda</taxon>
        <taxon>Hexapoda</taxon>
        <taxon>Insecta</taxon>
        <taxon>Pterygota</taxon>
        <taxon>Neoptera</taxon>
        <taxon>Endopterygota</taxon>
        <taxon>Hymenoptera</taxon>
        <taxon>Apocrita</taxon>
        <taxon>Ichneumonoidea</taxon>
        <taxon>Braconidae</taxon>
        <taxon>Euphorinae</taxon>
        <taxon>Microctonus</taxon>
    </lineage>
</organism>
<evidence type="ECO:0000313" key="2">
    <source>
        <dbReference type="EMBL" id="KAK0169421.1"/>
    </source>
</evidence>
<reference evidence="2" key="2">
    <citation type="submission" date="2023-03" db="EMBL/GenBank/DDBJ databases">
        <authorList>
            <person name="Inwood S.N."/>
            <person name="Skelly J.G."/>
            <person name="Guhlin J."/>
            <person name="Harrop T.W.R."/>
            <person name="Goldson S.G."/>
            <person name="Dearden P.K."/>
        </authorList>
    </citation>
    <scope>NUCLEOTIDE SEQUENCE</scope>
    <source>
        <strain evidence="2">Irish</strain>
        <tissue evidence="2">Whole body</tissue>
    </source>
</reference>
<comment type="caution">
    <text evidence="2">The sequence shown here is derived from an EMBL/GenBank/DDBJ whole genome shotgun (WGS) entry which is preliminary data.</text>
</comment>
<feature type="region of interest" description="Disordered" evidence="1">
    <location>
        <begin position="97"/>
        <end position="121"/>
    </location>
</feature>
<feature type="compositionally biased region" description="Acidic residues" evidence="1">
    <location>
        <begin position="109"/>
        <end position="121"/>
    </location>
</feature>
<dbReference type="EMBL" id="JAQQBS010000428">
    <property type="protein sequence ID" value="KAK0169421.1"/>
    <property type="molecule type" value="Genomic_DNA"/>
</dbReference>
<name>A0AA39KQ41_9HYME</name>
<dbReference type="Proteomes" id="UP001168990">
    <property type="component" value="Unassembled WGS sequence"/>
</dbReference>
<sequence>DVNALNEMLITNKGTVHEPSNKILLPEMNTKKKALAEQSKFVKNDQKHNCKHIEERIKTENSIISLLHTKHPQTSLSTGITESLGDENNHYQEQCNANSVGNNSKQTSDEEYETDIDENDSDTSNVACVKKSVQASARVLSGIIPVKGDKCKDFHFYYNSKDY</sequence>
<keyword evidence="3" id="KW-1185">Reference proteome</keyword>
<evidence type="ECO:0000313" key="3">
    <source>
        <dbReference type="Proteomes" id="UP001168990"/>
    </source>
</evidence>
<feature type="compositionally biased region" description="Polar residues" evidence="1">
    <location>
        <begin position="97"/>
        <end position="106"/>
    </location>
</feature>